<proteinExistence type="inferred from homology"/>
<dbReference type="FunFam" id="1.50.40.10:FF:000049">
    <property type="entry name" value="Solute carrier family 25 member 45"/>
    <property type="match status" value="1"/>
</dbReference>
<dbReference type="PROSITE" id="PS50920">
    <property type="entry name" value="SOLCAR"/>
    <property type="match status" value="3"/>
</dbReference>
<reference evidence="12" key="1">
    <citation type="submission" date="2025-08" db="UniProtKB">
        <authorList>
            <consortium name="Ensembl"/>
        </authorList>
    </citation>
    <scope>IDENTIFICATION</scope>
</reference>
<keyword evidence="6" id="KW-0999">Mitochondrion inner membrane</keyword>
<dbReference type="GO" id="GO:0005743">
    <property type="term" value="C:mitochondrial inner membrane"/>
    <property type="evidence" value="ECO:0007669"/>
    <property type="project" value="UniProtKB-SubCell"/>
</dbReference>
<dbReference type="PANTHER" id="PTHR45624">
    <property type="entry name" value="MITOCHONDRIAL BASIC AMINO ACIDS TRANSPORTER-RELATED"/>
    <property type="match status" value="1"/>
</dbReference>
<evidence type="ECO:0000313" key="13">
    <source>
        <dbReference type="Proteomes" id="UP001108240"/>
    </source>
</evidence>
<accession>A0A9J8BQ01</accession>
<evidence type="ECO:0000256" key="11">
    <source>
        <dbReference type="RuleBase" id="RU000488"/>
    </source>
</evidence>
<protein>
    <recommendedName>
        <fullName evidence="14">Solute carrier family 25 member 45</fullName>
    </recommendedName>
</protein>
<keyword evidence="3 11" id="KW-0813">Transport</keyword>
<sequence>MPLVEFVAGWISGAVGLVVGHPLDTVKVRLQTQAVYRGIFDCVVKTYTHEGSRGFFKGMSFPVISVAISNAVAFGSYSNALDYLTRSGHNNSDQSKRSSLTAVFMAGCFSGLAQLFVSAPIDLVKVRLQNQTKSGGNKYRGPIHCIAVILREDGVKGLFRGIWALALRDVPCFGLYFLPYELICSMLTEKQPGNTAVLVAGGVAGVVTWACATPMDVVKARLQMCGGGGRMYSGVLNCITTMVQSAAALTPGLRRVKTASVESNSNSKADSVPSEKETKKKKLHILCKISGFQGLTSGPKFTLDNVSNYQDVHCTIFLLLSAVNTSTTV</sequence>
<evidence type="ECO:0000256" key="4">
    <source>
        <dbReference type="ARBA" id="ARBA00022692"/>
    </source>
</evidence>
<feature type="repeat" description="Solcar" evidence="10">
    <location>
        <begin position="192"/>
        <end position="281"/>
    </location>
</feature>
<evidence type="ECO:0000256" key="1">
    <source>
        <dbReference type="ARBA" id="ARBA00004448"/>
    </source>
</evidence>
<dbReference type="InterPro" id="IPR018108">
    <property type="entry name" value="MCP_transmembrane"/>
</dbReference>
<comment type="subcellular location">
    <subcellularLocation>
        <location evidence="1">Mitochondrion inner membrane</location>
        <topology evidence="1">Multi-pass membrane protein</topology>
    </subcellularLocation>
</comment>
<evidence type="ECO:0000256" key="5">
    <source>
        <dbReference type="ARBA" id="ARBA00022737"/>
    </source>
</evidence>
<dbReference type="SUPFAM" id="SSF103506">
    <property type="entry name" value="Mitochondrial carrier"/>
    <property type="match status" value="1"/>
</dbReference>
<evidence type="ECO:0000313" key="12">
    <source>
        <dbReference type="Ensembl" id="ENSCCRP00000156416.1"/>
    </source>
</evidence>
<dbReference type="PRINTS" id="PR00926">
    <property type="entry name" value="MITOCARRIER"/>
</dbReference>
<dbReference type="AlphaFoldDB" id="A0A9J8BQ01"/>
<feature type="repeat" description="Solcar" evidence="10">
    <location>
        <begin position="98"/>
        <end position="186"/>
    </location>
</feature>
<keyword evidence="7" id="KW-1133">Transmembrane helix</keyword>
<evidence type="ECO:0008006" key="14">
    <source>
        <dbReference type="Google" id="ProtNLM"/>
    </source>
</evidence>
<feature type="repeat" description="Solcar" evidence="10">
    <location>
        <begin position="1"/>
        <end position="83"/>
    </location>
</feature>
<evidence type="ECO:0000256" key="6">
    <source>
        <dbReference type="ARBA" id="ARBA00022792"/>
    </source>
</evidence>
<reference evidence="12" key="2">
    <citation type="submission" date="2025-09" db="UniProtKB">
        <authorList>
            <consortium name="Ensembl"/>
        </authorList>
    </citation>
    <scope>IDENTIFICATION</scope>
</reference>
<dbReference type="InterPro" id="IPR023395">
    <property type="entry name" value="MCP_dom_sf"/>
</dbReference>
<keyword evidence="8" id="KW-0496">Mitochondrion</keyword>
<dbReference type="Gene3D" id="1.50.40.10">
    <property type="entry name" value="Mitochondrial carrier domain"/>
    <property type="match status" value="1"/>
</dbReference>
<dbReference type="InterPro" id="IPR050567">
    <property type="entry name" value="Mitochondrial_Carrier"/>
</dbReference>
<evidence type="ECO:0000256" key="2">
    <source>
        <dbReference type="ARBA" id="ARBA00006375"/>
    </source>
</evidence>
<dbReference type="Pfam" id="PF00153">
    <property type="entry name" value="Mito_carr"/>
    <property type="match status" value="3"/>
</dbReference>
<dbReference type="GeneTree" id="ENSGT00940000161002"/>
<organism evidence="12 13">
    <name type="scientific">Cyprinus carpio carpio</name>
    <dbReference type="NCBI Taxonomy" id="630221"/>
    <lineage>
        <taxon>Eukaryota</taxon>
        <taxon>Metazoa</taxon>
        <taxon>Chordata</taxon>
        <taxon>Craniata</taxon>
        <taxon>Vertebrata</taxon>
        <taxon>Euteleostomi</taxon>
        <taxon>Actinopterygii</taxon>
        <taxon>Neopterygii</taxon>
        <taxon>Teleostei</taxon>
        <taxon>Ostariophysi</taxon>
        <taxon>Cypriniformes</taxon>
        <taxon>Cyprinidae</taxon>
        <taxon>Cyprininae</taxon>
        <taxon>Cyprinus</taxon>
    </lineage>
</organism>
<keyword evidence="13" id="KW-1185">Reference proteome</keyword>
<dbReference type="PANTHER" id="PTHR45624:SF6">
    <property type="entry name" value="SOLUTE CARRIER FAMILY 25 MEMBER 45"/>
    <property type="match status" value="1"/>
</dbReference>
<evidence type="ECO:0000256" key="8">
    <source>
        <dbReference type="ARBA" id="ARBA00023128"/>
    </source>
</evidence>
<evidence type="ECO:0000256" key="9">
    <source>
        <dbReference type="ARBA" id="ARBA00023136"/>
    </source>
</evidence>
<evidence type="ECO:0000256" key="10">
    <source>
        <dbReference type="PROSITE-ProRule" id="PRU00282"/>
    </source>
</evidence>
<keyword evidence="5" id="KW-0677">Repeat</keyword>
<keyword evidence="9 10" id="KW-0472">Membrane</keyword>
<dbReference type="Ensembl" id="ENSCCRT00000141329.1">
    <property type="protein sequence ID" value="ENSCCRP00000156416.1"/>
    <property type="gene ID" value="ENSCCRG00000043932.2"/>
</dbReference>
<evidence type="ECO:0000256" key="3">
    <source>
        <dbReference type="ARBA" id="ARBA00022448"/>
    </source>
</evidence>
<comment type="similarity">
    <text evidence="2 11">Belongs to the mitochondrial carrier (TC 2.A.29) family.</text>
</comment>
<name>A0A9J8BQ01_CYPCA</name>
<keyword evidence="4 10" id="KW-0812">Transmembrane</keyword>
<dbReference type="GO" id="GO:0022857">
    <property type="term" value="F:transmembrane transporter activity"/>
    <property type="evidence" value="ECO:0007669"/>
    <property type="project" value="TreeGrafter"/>
</dbReference>
<dbReference type="InterPro" id="IPR002067">
    <property type="entry name" value="MCP"/>
</dbReference>
<dbReference type="Proteomes" id="UP001108240">
    <property type="component" value="Unplaced"/>
</dbReference>
<evidence type="ECO:0000256" key="7">
    <source>
        <dbReference type="ARBA" id="ARBA00022989"/>
    </source>
</evidence>